<dbReference type="PANTHER" id="PTHR43667:SF1">
    <property type="entry name" value="CYCLOPROPANE-FATTY-ACYL-PHOSPHOLIPID SYNTHASE"/>
    <property type="match status" value="1"/>
</dbReference>
<gene>
    <name evidence="6" type="ORF">MNBD_ALPHA01-1007</name>
</gene>
<dbReference type="AlphaFoldDB" id="A0A3B0T258"/>
<dbReference type="SUPFAM" id="SSF53335">
    <property type="entry name" value="S-adenosyl-L-methionine-dependent methyltransferases"/>
    <property type="match status" value="1"/>
</dbReference>
<sequence>MYLLAFFLKKLIREGTLHIIDASGKQHSFVGTETPEVTIRFHDALLPLKLFLKPDLKAGEAFMDGSLTIEGDNSIYDFLYLITKNMEWRPDNAMHLTGGDPYSRFKSWLAQINPAGRSRKNVAHHYDLSSELYDLFLDPDHQYSCAYFATDGDTLEQAQENKKNIIAAKLLLEAHHEVLDIGCGWGGLALHLNKLSGAGVTGVTLSQEQYDIGQRRAQENGVADKVKIKFQDYRDVSRKFDRIVSVGMFEHVGRRQYQTYFDKVYDSLTDDGVALIHTIGRADGPGSTDPWTLKYIFPGGYAPSLSEVAPIIEKAGLYITDLEVWRLHYARTLREWRKRVDANKQAIIDLYDVRFFRMWSFYLASAEAAFRNMGHVVFQFQLAKKPDVVPLTRDYLFK</sequence>
<accession>A0A3B0T258</accession>
<dbReference type="GO" id="GO:0032259">
    <property type="term" value="P:methylation"/>
    <property type="evidence" value="ECO:0007669"/>
    <property type="project" value="UniProtKB-KW"/>
</dbReference>
<evidence type="ECO:0000256" key="4">
    <source>
        <dbReference type="ARBA" id="ARBA00022691"/>
    </source>
</evidence>
<dbReference type="PIRSF" id="PIRSF003085">
    <property type="entry name" value="CMAS"/>
    <property type="match status" value="1"/>
</dbReference>
<keyword evidence="3 6" id="KW-0808">Transferase</keyword>
<dbReference type="Pfam" id="PF02353">
    <property type="entry name" value="CMAS"/>
    <property type="match status" value="1"/>
</dbReference>
<dbReference type="EMBL" id="UOEJ01000275">
    <property type="protein sequence ID" value="VAW07447.1"/>
    <property type="molecule type" value="Genomic_DNA"/>
</dbReference>
<dbReference type="Gene3D" id="3.40.50.150">
    <property type="entry name" value="Vaccinia Virus protein VP39"/>
    <property type="match status" value="1"/>
</dbReference>
<dbReference type="CDD" id="cd02440">
    <property type="entry name" value="AdoMet_MTases"/>
    <property type="match status" value="1"/>
</dbReference>
<organism evidence="6">
    <name type="scientific">hydrothermal vent metagenome</name>
    <dbReference type="NCBI Taxonomy" id="652676"/>
    <lineage>
        <taxon>unclassified sequences</taxon>
        <taxon>metagenomes</taxon>
        <taxon>ecological metagenomes</taxon>
    </lineage>
</organism>
<proteinExistence type="inferred from homology"/>
<evidence type="ECO:0000313" key="6">
    <source>
        <dbReference type="EMBL" id="VAW07447.1"/>
    </source>
</evidence>
<name>A0A3B0T258_9ZZZZ</name>
<evidence type="ECO:0000256" key="3">
    <source>
        <dbReference type="ARBA" id="ARBA00022679"/>
    </source>
</evidence>
<keyword evidence="5" id="KW-0443">Lipid metabolism</keyword>
<evidence type="ECO:0000256" key="1">
    <source>
        <dbReference type="ARBA" id="ARBA00010815"/>
    </source>
</evidence>
<keyword evidence="4" id="KW-0949">S-adenosyl-L-methionine</keyword>
<dbReference type="PANTHER" id="PTHR43667">
    <property type="entry name" value="CYCLOPROPANE-FATTY-ACYL-PHOSPHOLIPID SYNTHASE"/>
    <property type="match status" value="1"/>
</dbReference>
<reference evidence="6" key="1">
    <citation type="submission" date="2018-06" db="EMBL/GenBank/DDBJ databases">
        <authorList>
            <person name="Zhirakovskaya E."/>
        </authorList>
    </citation>
    <scope>NUCLEOTIDE SEQUENCE</scope>
</reference>
<dbReference type="EC" id="2.1.1.79" evidence="6"/>
<dbReference type="GO" id="GO:0008825">
    <property type="term" value="F:cyclopropane-fatty-acyl-phospholipid synthase activity"/>
    <property type="evidence" value="ECO:0007669"/>
    <property type="project" value="UniProtKB-EC"/>
</dbReference>
<comment type="similarity">
    <text evidence="1">Belongs to the CFA/CMAS family.</text>
</comment>
<protein>
    <submittedName>
        <fullName evidence="6">Cyclopropane-fatty-acyl-phospholipid synthase</fullName>
        <ecNumber evidence="6">2.1.1.79</ecNumber>
    </submittedName>
</protein>
<evidence type="ECO:0000256" key="2">
    <source>
        <dbReference type="ARBA" id="ARBA00022603"/>
    </source>
</evidence>
<dbReference type="GO" id="GO:0008610">
    <property type="term" value="P:lipid biosynthetic process"/>
    <property type="evidence" value="ECO:0007669"/>
    <property type="project" value="InterPro"/>
</dbReference>
<keyword evidence="2 6" id="KW-0489">Methyltransferase</keyword>
<evidence type="ECO:0000256" key="5">
    <source>
        <dbReference type="ARBA" id="ARBA00023098"/>
    </source>
</evidence>
<dbReference type="InterPro" id="IPR050723">
    <property type="entry name" value="CFA/CMAS"/>
</dbReference>
<dbReference type="InterPro" id="IPR003333">
    <property type="entry name" value="CMAS"/>
</dbReference>
<dbReference type="InterPro" id="IPR029063">
    <property type="entry name" value="SAM-dependent_MTases_sf"/>
</dbReference>